<keyword evidence="2" id="KW-0175">Coiled coil</keyword>
<dbReference type="OrthoDB" id="9806939at2"/>
<reference evidence="7 8" key="1">
    <citation type="submission" date="2018-09" db="EMBL/GenBank/DDBJ databases">
        <authorList>
            <person name="Wang X."/>
            <person name="Du Z."/>
        </authorList>
    </citation>
    <scope>NUCLEOTIDE SEQUENCE [LARGE SCALE GENOMIC DNA]</scope>
    <source>
        <strain evidence="7 8">N3</strain>
    </source>
</reference>
<protein>
    <submittedName>
        <fullName evidence="7">Efflux RND transporter periplasmic adaptor subunit</fullName>
    </submittedName>
</protein>
<evidence type="ECO:0000313" key="8">
    <source>
        <dbReference type="Proteomes" id="UP000283522"/>
    </source>
</evidence>
<comment type="similarity">
    <text evidence="1">Belongs to the membrane fusion protein (MFP) (TC 8.A.1) family.</text>
</comment>
<evidence type="ECO:0000259" key="6">
    <source>
        <dbReference type="Pfam" id="PF25973"/>
    </source>
</evidence>
<gene>
    <name evidence="7" type="ORF">D0X99_06780</name>
</gene>
<evidence type="ECO:0000256" key="3">
    <source>
        <dbReference type="SAM" id="SignalP"/>
    </source>
</evidence>
<dbReference type="InterPro" id="IPR058792">
    <property type="entry name" value="Beta-barrel_RND_2"/>
</dbReference>
<dbReference type="GO" id="GO:0015562">
    <property type="term" value="F:efflux transmembrane transporter activity"/>
    <property type="evidence" value="ECO:0007669"/>
    <property type="project" value="TreeGrafter"/>
</dbReference>
<feature type="domain" description="CzcB-like alpha-helical hairpin" evidence="4">
    <location>
        <begin position="138"/>
        <end position="189"/>
    </location>
</feature>
<dbReference type="Proteomes" id="UP000283522">
    <property type="component" value="Unassembled WGS sequence"/>
</dbReference>
<evidence type="ECO:0000313" key="7">
    <source>
        <dbReference type="EMBL" id="RIW17424.1"/>
    </source>
</evidence>
<keyword evidence="8" id="KW-1185">Reference proteome</keyword>
<evidence type="ECO:0000259" key="4">
    <source>
        <dbReference type="Pfam" id="PF25893"/>
    </source>
</evidence>
<comment type="caution">
    <text evidence="7">The sequence shown here is derived from an EMBL/GenBank/DDBJ whole genome shotgun (WGS) entry which is preliminary data.</text>
</comment>
<dbReference type="Pfam" id="PF25954">
    <property type="entry name" value="Beta-barrel_RND_2"/>
    <property type="match status" value="1"/>
</dbReference>
<feature type="domain" description="CzcB-like barrel-sandwich hybrid" evidence="6">
    <location>
        <begin position="97"/>
        <end position="219"/>
    </location>
</feature>
<dbReference type="Gene3D" id="2.40.30.170">
    <property type="match status" value="1"/>
</dbReference>
<evidence type="ECO:0000256" key="2">
    <source>
        <dbReference type="SAM" id="Coils"/>
    </source>
</evidence>
<dbReference type="PROSITE" id="PS51257">
    <property type="entry name" value="PROKAR_LIPOPROTEIN"/>
    <property type="match status" value="1"/>
</dbReference>
<dbReference type="SUPFAM" id="SSF111369">
    <property type="entry name" value="HlyD-like secretion proteins"/>
    <property type="match status" value="1"/>
</dbReference>
<accession>A0A418PV04</accession>
<dbReference type="NCBIfam" id="TIGR01730">
    <property type="entry name" value="RND_mfp"/>
    <property type="match status" value="1"/>
</dbReference>
<dbReference type="Gene3D" id="2.40.50.100">
    <property type="match status" value="2"/>
</dbReference>
<dbReference type="InterPro" id="IPR006143">
    <property type="entry name" value="RND_pump_MFP"/>
</dbReference>
<evidence type="ECO:0000259" key="5">
    <source>
        <dbReference type="Pfam" id="PF25954"/>
    </source>
</evidence>
<dbReference type="Pfam" id="PF25973">
    <property type="entry name" value="BSH_CzcB"/>
    <property type="match status" value="1"/>
</dbReference>
<organism evidence="7 8">
    <name type="scientific">Algoriphagus lacus</name>
    <dbReference type="NCBI Taxonomy" id="2056311"/>
    <lineage>
        <taxon>Bacteria</taxon>
        <taxon>Pseudomonadati</taxon>
        <taxon>Bacteroidota</taxon>
        <taxon>Cytophagia</taxon>
        <taxon>Cytophagales</taxon>
        <taxon>Cyclobacteriaceae</taxon>
        <taxon>Algoriphagus</taxon>
    </lineage>
</organism>
<dbReference type="GO" id="GO:1990281">
    <property type="term" value="C:efflux pump complex"/>
    <property type="evidence" value="ECO:0007669"/>
    <property type="project" value="TreeGrafter"/>
</dbReference>
<feature type="domain" description="CusB-like beta-barrel" evidence="5">
    <location>
        <begin position="229"/>
        <end position="299"/>
    </location>
</feature>
<dbReference type="AlphaFoldDB" id="A0A418PV04"/>
<proteinExistence type="inferred from homology"/>
<dbReference type="PANTHER" id="PTHR30469">
    <property type="entry name" value="MULTIDRUG RESISTANCE PROTEIN MDTA"/>
    <property type="match status" value="1"/>
</dbReference>
<dbReference type="PANTHER" id="PTHR30469:SF15">
    <property type="entry name" value="HLYD FAMILY OF SECRETION PROTEINS"/>
    <property type="match status" value="1"/>
</dbReference>
<dbReference type="EMBL" id="QXML01000002">
    <property type="protein sequence ID" value="RIW17424.1"/>
    <property type="molecule type" value="Genomic_DNA"/>
</dbReference>
<feature type="coiled-coil region" evidence="2">
    <location>
        <begin position="26"/>
        <end position="53"/>
    </location>
</feature>
<dbReference type="InterPro" id="IPR058648">
    <property type="entry name" value="HH_CzcB-like"/>
</dbReference>
<dbReference type="InterPro" id="IPR058647">
    <property type="entry name" value="BSH_CzcB-like"/>
</dbReference>
<sequence>MKSILKLLPLFALAVLVFSCGQEDGIDAKKNKLAELKDQVSTLSDEIKNLEAELSKLDPEFAKTNKKSILITTAAARKGEFTHFVEVTGSVLSKKNVSISSETAGRILEVPAIEGMRVSKGQILARIDAESIERNIEEMQSSLDLATTIFQKQERLWNQKIGTEIQYLEAKNRKEGLEKSLAAMKTQLNKAYVKAPFSGTVESVQVRVGELVQPGVPMFQFVGESDLFIQADVSESFVGVLSKGDSVQVVFPSLNKTITTKVSAVGGIINPNNRTFSIEVFLPNLPDVKPNMISVLKIQDYSNKEGVIVPAHLILSDTQGDYLFIVENGTAKKKYVKRGLTFGDETEILEGLTGTETIVDKGFREVGDNFSVNIAQL</sequence>
<evidence type="ECO:0000256" key="1">
    <source>
        <dbReference type="ARBA" id="ARBA00009477"/>
    </source>
</evidence>
<feature type="chain" id="PRO_5019094262" evidence="3">
    <location>
        <begin position="22"/>
        <end position="377"/>
    </location>
</feature>
<name>A0A418PV04_9BACT</name>
<dbReference type="Gene3D" id="2.40.420.20">
    <property type="match status" value="1"/>
</dbReference>
<feature type="signal peptide" evidence="3">
    <location>
        <begin position="1"/>
        <end position="21"/>
    </location>
</feature>
<keyword evidence="3" id="KW-0732">Signal</keyword>
<dbReference type="Pfam" id="PF25893">
    <property type="entry name" value="HH_CzcB"/>
    <property type="match status" value="1"/>
</dbReference>
<dbReference type="RefSeq" id="WP_119476861.1">
    <property type="nucleotide sequence ID" value="NZ_QXML01000002.1"/>
</dbReference>